<keyword evidence="3" id="KW-1185">Reference proteome</keyword>
<reference evidence="2 3" key="1">
    <citation type="journal article" date="2011" name="BMC Genomics">
        <title>Genome-wide analysis of the role of GlnR in Streptomyces venezuelae provides new insights into global nitrogen regulation in actinomycetes.</title>
        <authorList>
            <person name="Pullan S.T."/>
            <person name="Bibb M.J."/>
            <person name="Merrick M."/>
        </authorList>
    </citation>
    <scope>NUCLEOTIDE SEQUENCE [LARGE SCALE GENOMIC DNA]</scope>
    <source>
        <strain evidence="2">ATCC 10712</strain>
    </source>
</reference>
<gene>
    <name evidence="2" type="ordered locus">SVEN_5993</name>
</gene>
<dbReference type="Gene3D" id="3.10.450.50">
    <property type="match status" value="1"/>
</dbReference>
<protein>
    <recommendedName>
        <fullName evidence="1">SnoaL-like domain-containing protein</fullName>
    </recommendedName>
</protein>
<dbReference type="RefSeq" id="WP_015037174.1">
    <property type="nucleotide sequence ID" value="NC_018750.1"/>
</dbReference>
<dbReference type="eggNOG" id="COG5517">
    <property type="taxonomic scope" value="Bacteria"/>
</dbReference>
<dbReference type="CDD" id="cd00531">
    <property type="entry name" value="NTF2_like"/>
    <property type="match status" value="1"/>
</dbReference>
<dbReference type="Proteomes" id="UP000006854">
    <property type="component" value="Chromosome"/>
</dbReference>
<dbReference type="STRING" id="953739.SVEN_5993"/>
<dbReference type="Pfam" id="PF13577">
    <property type="entry name" value="SnoaL_4"/>
    <property type="match status" value="1"/>
</dbReference>
<accession>F2RC28</accession>
<dbReference type="KEGG" id="sve:SVEN_5993"/>
<dbReference type="EMBL" id="FR845719">
    <property type="protein sequence ID" value="CCA59279.1"/>
    <property type="molecule type" value="Genomic_DNA"/>
</dbReference>
<organism evidence="2 3">
    <name type="scientific">Streptomyces venezuelae (strain ATCC 10712 / CBS 650.69 / DSM 40230 / JCM 4526 / NBRC 13096 / PD 04745)</name>
    <dbReference type="NCBI Taxonomy" id="953739"/>
    <lineage>
        <taxon>Bacteria</taxon>
        <taxon>Bacillati</taxon>
        <taxon>Actinomycetota</taxon>
        <taxon>Actinomycetes</taxon>
        <taxon>Kitasatosporales</taxon>
        <taxon>Streptomycetaceae</taxon>
        <taxon>Streptomyces</taxon>
    </lineage>
</organism>
<dbReference type="GeneID" id="51866536"/>
<evidence type="ECO:0000313" key="2">
    <source>
        <dbReference type="EMBL" id="CCA59279.1"/>
    </source>
</evidence>
<feature type="domain" description="SnoaL-like" evidence="1">
    <location>
        <begin position="29"/>
        <end position="154"/>
    </location>
</feature>
<dbReference type="AlphaFoldDB" id="F2RC28"/>
<dbReference type="SUPFAM" id="SSF54427">
    <property type="entry name" value="NTF2-like"/>
    <property type="match status" value="1"/>
</dbReference>
<proteinExistence type="predicted"/>
<name>F2RC28_STRVP</name>
<dbReference type="InterPro" id="IPR032710">
    <property type="entry name" value="NTF2-like_dom_sf"/>
</dbReference>
<sequence length="172" mass="18661">MTTTDLTAATTTDGPALAAELAELRATVRELSDRAAISAVCDRYAMHLDKDRGSDDWFGAVFTDDVHLVFPMGEYKGMDGLAAFQQMARTTFARTHHISGAYAIDLRGDEATVRAHLTAFHVRDAAAPSAHFAIGGHYDAHVVRTPEGWRIRSFTFDLVWNAGEAPGAKGHS</sequence>
<evidence type="ECO:0000259" key="1">
    <source>
        <dbReference type="Pfam" id="PF13577"/>
    </source>
</evidence>
<dbReference type="OrthoDB" id="2599042at2"/>
<evidence type="ECO:0000313" key="3">
    <source>
        <dbReference type="Proteomes" id="UP000006854"/>
    </source>
</evidence>
<dbReference type="InterPro" id="IPR037401">
    <property type="entry name" value="SnoaL-like"/>
</dbReference>
<dbReference type="HOGENOM" id="CLU_106738_10_0_11"/>
<dbReference type="PATRIC" id="fig|953739.5.peg.1203"/>